<feature type="region of interest" description="Disordered" evidence="9">
    <location>
        <begin position="3781"/>
        <end position="3900"/>
    </location>
</feature>
<dbReference type="GO" id="GO:0005829">
    <property type="term" value="C:cytosol"/>
    <property type="evidence" value="ECO:0007669"/>
    <property type="project" value="TreeGrafter"/>
</dbReference>
<feature type="domain" description="USP" evidence="11">
    <location>
        <begin position="2900"/>
        <end position="3271"/>
    </location>
</feature>
<feature type="compositionally biased region" description="Basic and acidic residues" evidence="9">
    <location>
        <begin position="3868"/>
        <end position="3877"/>
    </location>
</feature>
<dbReference type="Pfam" id="PF12030">
    <property type="entry name" value="DUF3517"/>
    <property type="match status" value="1"/>
</dbReference>
<dbReference type="PROSITE" id="PS50053">
    <property type="entry name" value="UBIQUITIN_2"/>
    <property type="match status" value="1"/>
</dbReference>
<dbReference type="FunFam" id="3.90.70.10:FF:000007">
    <property type="entry name" value="Probable ubiquitin carboxyl-terminal hydrolase FAF-X"/>
    <property type="match status" value="2"/>
</dbReference>
<feature type="region of interest" description="Disordered" evidence="9">
    <location>
        <begin position="2383"/>
        <end position="2411"/>
    </location>
</feature>
<dbReference type="Pfam" id="PF25010">
    <property type="entry name" value="ARM_UBP24_USP9X-Y"/>
    <property type="match status" value="3"/>
</dbReference>
<feature type="compositionally biased region" description="Polar residues" evidence="9">
    <location>
        <begin position="3887"/>
        <end position="3900"/>
    </location>
</feature>
<dbReference type="GO" id="GO:0004843">
    <property type="term" value="F:cysteine-type deubiquitinase activity"/>
    <property type="evidence" value="ECO:0007669"/>
    <property type="project" value="UniProtKB-EC"/>
</dbReference>
<accession>A0A1J1ID96</accession>
<dbReference type="InterPro" id="IPR016024">
    <property type="entry name" value="ARM-type_fold"/>
</dbReference>
<evidence type="ECO:0000259" key="11">
    <source>
        <dbReference type="PROSITE" id="PS50235"/>
    </source>
</evidence>
<evidence type="ECO:0000256" key="6">
    <source>
        <dbReference type="ARBA" id="ARBA00022786"/>
    </source>
</evidence>
<feature type="compositionally biased region" description="Low complexity" evidence="9">
    <location>
        <begin position="1611"/>
        <end position="1640"/>
    </location>
</feature>
<feature type="compositionally biased region" description="Low complexity" evidence="9">
    <location>
        <begin position="2383"/>
        <end position="2399"/>
    </location>
</feature>
<dbReference type="PANTHER" id="PTHR24006">
    <property type="entry name" value="UBIQUITIN CARBOXYL-TERMINAL HYDROLASE"/>
    <property type="match status" value="1"/>
</dbReference>
<evidence type="ECO:0000256" key="2">
    <source>
        <dbReference type="ARBA" id="ARBA00009085"/>
    </source>
</evidence>
<dbReference type="InterPro" id="IPR050164">
    <property type="entry name" value="Peptidase_C19"/>
</dbReference>
<dbReference type="GO" id="GO:0006508">
    <property type="term" value="P:proteolysis"/>
    <property type="evidence" value="ECO:0007669"/>
    <property type="project" value="UniProtKB-KW"/>
</dbReference>
<evidence type="ECO:0000313" key="12">
    <source>
        <dbReference type="EMBL" id="CRK96950.1"/>
    </source>
</evidence>
<feature type="compositionally biased region" description="Low complexity" evidence="9">
    <location>
        <begin position="677"/>
        <end position="692"/>
    </location>
</feature>
<feature type="domain" description="USP" evidence="11">
    <location>
        <begin position="1193"/>
        <end position="1536"/>
    </location>
</feature>
<dbReference type="SUPFAM" id="SSF54001">
    <property type="entry name" value="Cysteine proteinases"/>
    <property type="match status" value="2"/>
</dbReference>
<feature type="compositionally biased region" description="Low complexity" evidence="9">
    <location>
        <begin position="216"/>
        <end position="245"/>
    </location>
</feature>
<protein>
    <recommendedName>
        <fullName evidence="3">ubiquitinyl hydrolase 1</fullName>
        <ecNumber evidence="3">3.4.19.12</ecNumber>
    </recommendedName>
</protein>
<dbReference type="Pfam" id="PF22900">
    <property type="entry name" value="UCH_UBL1"/>
    <property type="match status" value="2"/>
</dbReference>
<evidence type="ECO:0000256" key="5">
    <source>
        <dbReference type="ARBA" id="ARBA00022670"/>
    </source>
</evidence>
<feature type="region of interest" description="Disordered" evidence="9">
    <location>
        <begin position="677"/>
        <end position="704"/>
    </location>
</feature>
<dbReference type="EC" id="3.4.19.12" evidence="3"/>
<dbReference type="PROSITE" id="PS50235">
    <property type="entry name" value="USP_3"/>
    <property type="match status" value="2"/>
</dbReference>
<dbReference type="GO" id="GO:0016477">
    <property type="term" value="P:cell migration"/>
    <property type="evidence" value="ECO:0007669"/>
    <property type="project" value="TreeGrafter"/>
</dbReference>
<dbReference type="PANTHER" id="PTHR24006:SF925">
    <property type="entry name" value="UBIQUITINYL HYDROLASE 1"/>
    <property type="match status" value="1"/>
</dbReference>
<dbReference type="OrthoDB" id="289038at2759"/>
<dbReference type="Gene3D" id="3.10.20.90">
    <property type="entry name" value="Phosphatidylinositol 3-kinase Catalytic Subunit, Chain A, domain 1"/>
    <property type="match status" value="2"/>
</dbReference>
<dbReference type="Proteomes" id="UP000183832">
    <property type="component" value="Unassembled WGS sequence"/>
</dbReference>
<reference evidence="12 13" key="1">
    <citation type="submission" date="2015-04" db="EMBL/GenBank/DDBJ databases">
        <authorList>
            <person name="Syromyatnikov M.Y."/>
            <person name="Popov V.N."/>
        </authorList>
    </citation>
    <scope>NUCLEOTIDE SEQUENCE [LARGE SCALE GENOMIC DNA]</scope>
</reference>
<dbReference type="InterPro" id="IPR038765">
    <property type="entry name" value="Papain-like_cys_pep_sf"/>
</dbReference>
<evidence type="ECO:0000256" key="7">
    <source>
        <dbReference type="ARBA" id="ARBA00022801"/>
    </source>
</evidence>
<feature type="region of interest" description="Disordered" evidence="9">
    <location>
        <begin position="1604"/>
        <end position="1640"/>
    </location>
</feature>
<dbReference type="InterPro" id="IPR028889">
    <property type="entry name" value="USP"/>
</dbReference>
<comment type="similarity">
    <text evidence="2">Belongs to the peptidase C19 family.</text>
</comment>
<dbReference type="InterPro" id="IPR018200">
    <property type="entry name" value="USP_CS"/>
</dbReference>
<dbReference type="GO" id="GO:0016579">
    <property type="term" value="P:protein deubiquitination"/>
    <property type="evidence" value="ECO:0007669"/>
    <property type="project" value="InterPro"/>
</dbReference>
<proteinExistence type="inferred from homology"/>
<gene>
    <name evidence="12" type="ORF">CLUMA_CG010306</name>
</gene>
<name>A0A1J1ID96_9DIPT</name>
<dbReference type="CDD" id="cd02659">
    <property type="entry name" value="peptidase_C19C"/>
    <property type="match status" value="2"/>
</dbReference>
<dbReference type="InterPro" id="IPR001394">
    <property type="entry name" value="Peptidase_C19_UCH"/>
</dbReference>
<evidence type="ECO:0000259" key="10">
    <source>
        <dbReference type="PROSITE" id="PS50053"/>
    </source>
</evidence>
<keyword evidence="6" id="KW-0833">Ubl conjugation pathway</keyword>
<dbReference type="EMBL" id="CVRI01000045">
    <property type="protein sequence ID" value="CRK96950.1"/>
    <property type="molecule type" value="Genomic_DNA"/>
</dbReference>
<dbReference type="Pfam" id="PF00443">
    <property type="entry name" value="UCH"/>
    <property type="match status" value="2"/>
</dbReference>
<feature type="region of interest" description="Disordered" evidence="9">
    <location>
        <begin position="209"/>
        <end position="245"/>
    </location>
</feature>
<evidence type="ECO:0000256" key="9">
    <source>
        <dbReference type="SAM" id="MobiDB-lite"/>
    </source>
</evidence>
<keyword evidence="7" id="KW-0378">Hydrolase</keyword>
<feature type="non-terminal residue" evidence="12">
    <location>
        <position position="1"/>
    </location>
</feature>
<dbReference type="PROSITE" id="PS00972">
    <property type="entry name" value="USP_1"/>
    <property type="match status" value="2"/>
</dbReference>
<evidence type="ECO:0000256" key="1">
    <source>
        <dbReference type="ARBA" id="ARBA00000707"/>
    </source>
</evidence>
<keyword evidence="5" id="KW-0645">Protease</keyword>
<sequence>SPEDLIAAFPIAKLQSLNQKINNPRWVVPVLPDQELECLLNYAIKLSQAGVDYDCEPCVRFYREGLTISFTKILTDDAVNSWKVNIHSNILVLCGKLLHLCALHLKIDNLCLLDLLAIVFDPENKFHTHNAARQSELFSVQGSTTEGLWGTLLDNQVFAKSPPEPRQPRGWLIDLINRFGQLGGFDNFLERFNAGISLIKKRSSTPADEIADIPQTSSGCTSSLSLSDETSKMKTSTISSGGTSTSTSLMLEDNSKLTLPAIYLLLRPFGQCHDLLTPKTIEKYFQPLWEPLIEILDNLSDDELKRDAKLEGKNDIVNGIIKFSRLLIAHSLNVENIIKDLEMCRLKIILRVIQISSCNGKMNALNEINIELSKQIWQCLAVNAAFPSDREECFRWFGKLMGDEPDLDPGINKEFFEMNILRLDPQLLTESGIKCFERFFKAVNSKEEKLKAKHRGYVIDDEDLIGKDYLWQVITVSGEEIAYKAIELLKEVSTALGPRLQENIGEFHENFISDCCDKIKIAYDNISVMGKAMKESTKDHQELENRQMIEADKICRILRVMQEYIKECDRVFTGERQNLSLSRASCDKHICLYIRFQTNGRQLEDIEVTTHTNETVISFKRNLLKRLRGSSINNIKIDLFNNNGELIEISDDRYPLSTYNIRDKTVINVKLSPMGTALASSPDSSSDSSTGSPPRPCPDMQRPESEATLPGVIISSKNQYLEFFLKLHQLGSDLQHNALRECARTLLHLLPLDSTTVTQIHQMCISKLLCDKTNVQTIEALLPESMFLSADAAHVLYNLEVLQALLMPALDPHGESTMRLQLAWLHSGVAHFILDLLTKNNFMPKADMHCKRAAYQCVLKLVKLFLFILGFVLSRVGDEPISSNHAEKSRSQVEILKQTITTIVCNSDHTMRAIVSKLAQSISDEMLSESPEEALEVLCFSLVLNHNGYEALSSDPNWSKFLISLVLVNGSRHIRQTASEQIFYTCTYCTADRRPFTFMVKLMVETLKTNVTEYSSTCSEFFALFCRILKFGCNYNGPLNICDNLLMQEIEWIRSIRDNVKQTGETGVHDELLEGRLNLTKELMAYLSYEVKPQLNNLIIELVDDFIFPASKQYLHYRRNGQLLDLNAPPPVCRNPHTISAACDLLVALCTNSVPNMKLLVNTLLDMFCFEIEPLQEWEYLPPVGPRPKGGFSGLKNAGATCYMNSVIQQLFMVPSIRLGILNASGACTDPNEDFSGELDNRIVNDLQNDDGNGRRNYHIGILKYVQAIFAHLGHSVHQFYIPRGLWGHFKLQGEPVNLREQQDAVEFFMSLFESLDEGLKALGHPQLMGATLGGCFSDQKICQECPHRYSKEEPFSVFSIDIRNHSSLTDSLEQYVKGELLEGADAYHCDKCDKKIVTVKRMCVRKLPPVLAIQLKRFEYDYERVCAIKFNDYFEFPRWLDMEPYTVKGLAKLEGENADIDEGEDEMQPTKYQLTGIVVHSGQASGGHYYSYILHKNESGNEQWYKFDDGEVTECKMHEDEELKAQCFGGDYMVQGSTTEGLWGTLLDNQVFAKSPPEPRQPRGWLIDLINRFGQLGGFDNFLERFNAGISLIKKRSSTPADEIADIPQTSSGCTSSLSLSDETSKMKTSTISSGGTSTSTSLMLEDNSKLTLPAIYLLLRPFGQCHDLLTPKTIEKYFQPLWEPLIEILDNLSDDELKRDAKLEGKNDIVNGIIKFSRLLIAHSPNAENIIKDLEMCRLKIILRVLQISSFNGKMNALNEINKVLSYVSYYPHRPQSDDEGDTLTAEKMAKWIKDTDVLGIVLKDSLHQPQYVEKLEKILRFLIKEKTLTLDDLAAVWRAQAGKHEAIVKNVHDLLAKLAWDFNAEQLDYLFECFQTSMKTANKKQRERLLELNRRLAEDDKNGVMADKVLKLFWSLAHSPDIPPEVLDQALASHVKILDYSCSQDKDAQKPVWLNKCVEELKVGNDEWALPALRLIREICCLYEPTPSHVPRAHSMSNRQQVIDRLQNEHTLVILVTNSLTKYMERIRDLVRTNKNAKPMEIMLDKRYPHPQQIQERLDFLKFLLKDGQLWLCADQAKQIWQCLAVNAAFPSDREECFRWFGKLMGDEPDLDPGINKEFFEMNILRLDPQLLTESGIKCFERFFKAVNSKEEKLKAKHRGYVLDDEDLIGKDYLWQVITVSGEEIAYKAIELLKEVSTALGPRLQENIGEFHENFISDCCDKIKIAYDNISVMGKAMKESTKDHQELENRQMIEADKICRILRVMQEYIKECDRVFTGERQSLSLSRASRGKHICLYIRFQTNGRQLEDIEVTTHTNETVISFKRNLLKRLKGSSINNIKIDLFNNNGELIEISDDRHPLSTYNIRDKTVINVKLSPMGTALASSPDSSSDSSTGSPPRPCPDMQRPESEATLPGVIISSKNQYLEFFLKLHQLGSDLQHNALRECARTLLHLLPLDSTTVTQIHQMCISKLLCDKTNVQTIEALLPESMFLSADAAHVLYNLEVLQALLMPALDPHGESTMRLQLAWLHSGVAHFILDLLTKNNFMPKADMHCKRAAYQCVLKLVKLFLFILGFVLSRVGDEPISSNHAEKSRSQVEILKQTITTIVCNSDHTMRAIVSKLAQSISDEMLSESPEEALEVLCFSLVLNHNGYEALSSDPNWSKFLISLVLVNGSRHIRQTASEQIFYTCTYCTADRRPFTFMVKLMVETLKTNVTEYSSTCSEFFALFCRILKFGCNYNGPLNICDNLLMQEIEWIRSIRDNVKQTGETGVHDELLEGRLNLTKELMAYLSYEVKPQLNNLIIELVDDFIFPASKQYLHYRRNGQLLDLNAPPPVCRNPHTISAACDLLVALCTNSVPNMKLLVNTLLDMFCFEIEPLQEWEYLPPVGPRPKGGFSGLKNAGATCYMNSVIQQLFMVPSIRLGILNASGACTDPNEDFSGELDNRIVNDLQNDDGNGRRNYHIGILKYVQAIFAHLGHSVHQFYIPRGLWGHFKLQGEPVNLREQQDAVEFFMSLFESLDEGLKALGHPQLMGATLGGCFSDQKICQECPHRYSKEEPFSVFSIDIRNHSSLTDSLEQYVKGELLEGADAYHCDKCDKKIVTVKRMCVRKLPPVLAIQLKRFEYDYERVCAIKFNDYFEFPRWLDMEPYTVKGLAKLEGENADIDEGEDEMQPTKYQLTGIVVHSGQASGGHYYSYILHKNESGNEQWYKFDDGEVTECKMHEDEELKAQCFGGDYMGEVYDNNLKRMQFRRQKRWWNAYMLFYTRIDHNQTVYKSCNEQLSLAESKNCILPMPAPIEKSVRFQNIRFLHARSLFSAEFFAFIRNLVSCCVPTTKIEKMSPTTEELSLLSIQLASQFLFQFGFRTKKTLRGAAIEWYDDDMWFEAITPHIRHSAVVRRWFAQNALLAPQGRLAEYILVASSLDIRAVFVKIIVFFCHFASQDEPLPNSDGSNLCEQVLLSVLGLLMCEAADYGKHLPHFFNLFVTYALLGVHERHQLLKLNVPAIFMRVALDEGPGPPIKYQYPELNKLHQCVSILVRASDISSRCQSSNASIPLKPNIYVDPKVPHDQLLPLTSEAEELLLSRTSYIKKLIEDTNVGEDGLKLLQYCSWENPHFSQALLTELLWHCGFAYWHDMRHHTDLLLHILLIEDSWQHHRIHNALMGVSGDREGLLDTIQRNRLNYQKRAYQCIKCLVHLFRKSQVALNMLHANQEIYQAWTNAVEWLHDELDRQRGVASQYNYSSWSPPAQSNENTNSFILERSQSAKNILQMAIELCPEEEQEEPNDSEIEPSEEFQQQKVTKEAVEASDEEAVNKAAKKIDTMRIGPRQEHEMEEITRSPKALILTKETPDQKKEDTNNSAGDFVHPDDHHDPENVVPGKIANIQPSAPIQSGTQKS</sequence>
<dbReference type="GO" id="GO:0005634">
    <property type="term" value="C:nucleus"/>
    <property type="evidence" value="ECO:0007669"/>
    <property type="project" value="TreeGrafter"/>
</dbReference>
<dbReference type="PROSITE" id="PS00973">
    <property type="entry name" value="USP_2"/>
    <property type="match status" value="2"/>
</dbReference>
<keyword evidence="8" id="KW-0788">Thiol protease</keyword>
<dbReference type="InterPro" id="IPR000626">
    <property type="entry name" value="Ubiquitin-like_dom"/>
</dbReference>
<evidence type="ECO:0000313" key="13">
    <source>
        <dbReference type="Proteomes" id="UP000183832"/>
    </source>
</evidence>
<dbReference type="STRING" id="568069.A0A1J1ID96"/>
<feature type="domain" description="Ubiquitin-like" evidence="10">
    <location>
        <begin position="2297"/>
        <end position="2383"/>
    </location>
</feature>
<comment type="catalytic activity">
    <reaction evidence="1">
        <text>Thiol-dependent hydrolysis of ester, thioester, amide, peptide and isopeptide bonds formed by the C-terminal Gly of ubiquitin (a 76-residue protein attached to proteins as an intracellular targeting signal).</text>
        <dbReference type="EC" id="3.4.19.12"/>
    </reaction>
</comment>
<evidence type="ECO:0000256" key="8">
    <source>
        <dbReference type="ARBA" id="ARBA00022807"/>
    </source>
</evidence>
<dbReference type="InterPro" id="IPR056850">
    <property type="entry name" value="ARM_UBP34_24_USP9X_Y"/>
</dbReference>
<feature type="compositionally biased region" description="Basic and acidic residues" evidence="9">
    <location>
        <begin position="3851"/>
        <end position="3860"/>
    </location>
</feature>
<feature type="compositionally biased region" description="Acidic residues" evidence="9">
    <location>
        <begin position="3781"/>
        <end position="3796"/>
    </location>
</feature>
<dbReference type="SUPFAM" id="SSF48371">
    <property type="entry name" value="ARM repeat"/>
    <property type="match status" value="1"/>
</dbReference>
<dbReference type="InterPro" id="IPR055176">
    <property type="entry name" value="UBP24/USP9X/USP9Y_UBL"/>
</dbReference>
<dbReference type="Gene3D" id="3.90.70.10">
    <property type="entry name" value="Cysteine proteinases"/>
    <property type="match status" value="2"/>
</dbReference>
<organism evidence="12 13">
    <name type="scientific">Clunio marinus</name>
    <dbReference type="NCBI Taxonomy" id="568069"/>
    <lineage>
        <taxon>Eukaryota</taxon>
        <taxon>Metazoa</taxon>
        <taxon>Ecdysozoa</taxon>
        <taxon>Arthropoda</taxon>
        <taxon>Hexapoda</taxon>
        <taxon>Insecta</taxon>
        <taxon>Pterygota</taxon>
        <taxon>Neoptera</taxon>
        <taxon>Endopterygota</taxon>
        <taxon>Diptera</taxon>
        <taxon>Nematocera</taxon>
        <taxon>Chironomoidea</taxon>
        <taxon>Chironomidae</taxon>
        <taxon>Clunio</taxon>
    </lineage>
</organism>
<keyword evidence="13" id="KW-1185">Reference proteome</keyword>
<dbReference type="InterPro" id="IPR021905">
    <property type="entry name" value="DUF3517"/>
</dbReference>
<feature type="compositionally biased region" description="Basic and acidic residues" evidence="9">
    <location>
        <begin position="3821"/>
        <end position="3841"/>
    </location>
</feature>
<evidence type="ECO:0000256" key="4">
    <source>
        <dbReference type="ARBA" id="ARBA00022553"/>
    </source>
</evidence>
<evidence type="ECO:0000256" key="3">
    <source>
        <dbReference type="ARBA" id="ARBA00012759"/>
    </source>
</evidence>
<keyword evidence="4" id="KW-0597">Phosphoprotein</keyword>